<name>A0A699Z7C4_HAELA</name>
<feature type="region of interest" description="Disordered" evidence="1">
    <location>
        <begin position="147"/>
        <end position="185"/>
    </location>
</feature>
<feature type="non-terminal residue" evidence="2">
    <location>
        <position position="215"/>
    </location>
</feature>
<protein>
    <submittedName>
        <fullName evidence="2">Uncharacterized protein</fullName>
    </submittedName>
</protein>
<evidence type="ECO:0000256" key="1">
    <source>
        <dbReference type="SAM" id="MobiDB-lite"/>
    </source>
</evidence>
<gene>
    <name evidence="2" type="ORF">HaLaN_11230</name>
</gene>
<feature type="non-terminal residue" evidence="2">
    <location>
        <position position="1"/>
    </location>
</feature>
<proteinExistence type="predicted"/>
<dbReference type="EMBL" id="BLLF01000802">
    <property type="protein sequence ID" value="GFH15069.1"/>
    <property type="molecule type" value="Genomic_DNA"/>
</dbReference>
<feature type="compositionally biased region" description="Polar residues" evidence="1">
    <location>
        <begin position="157"/>
        <end position="178"/>
    </location>
</feature>
<sequence>MSWHNHAHQTICQTVQGQATSCMHTCIQACGRRMHTCIQACGRRTKFNNKPQQVQEAWVATNVTATHHYPGLSAVGKEGGGEVPQGMECLAELYNVYEASRGSQHATLDGDCECRGPIQLTPELKKTVKAVKCVHVSLLSGKALKVKAQRSPKASHASLQQTRTPPLPSQTPTKSNTGVNPPPAVVVVNAQQAEGTSPAKYKHALLGSPAAASKA</sequence>
<organism evidence="2 3">
    <name type="scientific">Haematococcus lacustris</name>
    <name type="common">Green alga</name>
    <name type="synonym">Haematococcus pluvialis</name>
    <dbReference type="NCBI Taxonomy" id="44745"/>
    <lineage>
        <taxon>Eukaryota</taxon>
        <taxon>Viridiplantae</taxon>
        <taxon>Chlorophyta</taxon>
        <taxon>core chlorophytes</taxon>
        <taxon>Chlorophyceae</taxon>
        <taxon>CS clade</taxon>
        <taxon>Chlamydomonadales</taxon>
        <taxon>Haematococcaceae</taxon>
        <taxon>Haematococcus</taxon>
    </lineage>
</organism>
<accession>A0A699Z7C4</accession>
<dbReference type="AlphaFoldDB" id="A0A699Z7C4"/>
<reference evidence="2 3" key="1">
    <citation type="submission" date="2020-02" db="EMBL/GenBank/DDBJ databases">
        <title>Draft genome sequence of Haematococcus lacustris strain NIES-144.</title>
        <authorList>
            <person name="Morimoto D."/>
            <person name="Nakagawa S."/>
            <person name="Yoshida T."/>
            <person name="Sawayama S."/>
        </authorList>
    </citation>
    <scope>NUCLEOTIDE SEQUENCE [LARGE SCALE GENOMIC DNA]</scope>
    <source>
        <strain evidence="2 3">NIES-144</strain>
    </source>
</reference>
<dbReference type="Proteomes" id="UP000485058">
    <property type="component" value="Unassembled WGS sequence"/>
</dbReference>
<keyword evidence="3" id="KW-1185">Reference proteome</keyword>
<evidence type="ECO:0000313" key="3">
    <source>
        <dbReference type="Proteomes" id="UP000485058"/>
    </source>
</evidence>
<evidence type="ECO:0000313" key="2">
    <source>
        <dbReference type="EMBL" id="GFH15069.1"/>
    </source>
</evidence>
<comment type="caution">
    <text evidence="2">The sequence shown here is derived from an EMBL/GenBank/DDBJ whole genome shotgun (WGS) entry which is preliminary data.</text>
</comment>